<sequence>MRTTMTNATTTGIPSPAYRLLPPVQRALMDFQVPNTLAEQIANYLAERIMTGQIRPGERIQEATLATELKVSRASVKEALYTLERWHLVEITPRKGASATRLDADHASELYDVYMHLLMMLVTRLCERWQEPDKQTMLDVVARVVEQTKHASADITAIVEASFEVMEACGKVVGNPYLSEALSNFKPAVSRAYYLSADRYRQDLKKTATFFTELPQAVIARDADRAQMLIRDFAEHQKLLIRQALD</sequence>
<dbReference type="Proteomes" id="UP000035057">
    <property type="component" value="Unassembled WGS sequence"/>
</dbReference>
<comment type="caution">
    <text evidence="5">The sequence shown here is derived from an EMBL/GenBank/DDBJ whole genome shotgun (WGS) entry which is preliminary data.</text>
</comment>
<dbReference type="SUPFAM" id="SSF48008">
    <property type="entry name" value="GntR ligand-binding domain-like"/>
    <property type="match status" value="1"/>
</dbReference>
<protein>
    <submittedName>
        <fullName evidence="5">Regulatory protein GntR, HTH</fullName>
    </submittedName>
</protein>
<dbReference type="EMBL" id="ANIE01000004">
    <property type="protein sequence ID" value="KEF31891.1"/>
    <property type="molecule type" value="Genomic_DNA"/>
</dbReference>
<evidence type="ECO:0000259" key="4">
    <source>
        <dbReference type="PROSITE" id="PS50949"/>
    </source>
</evidence>
<dbReference type="AlphaFoldDB" id="A0A072N312"/>
<dbReference type="InterPro" id="IPR011711">
    <property type="entry name" value="GntR_C"/>
</dbReference>
<dbReference type="PROSITE" id="PS50949">
    <property type="entry name" value="HTH_GNTR"/>
    <property type="match status" value="1"/>
</dbReference>
<accession>A0A072N312</accession>
<reference evidence="5 6" key="1">
    <citation type="submission" date="2012-12" db="EMBL/GenBank/DDBJ databases">
        <title>Genome assembly of Marinobacter sp. AK21.</title>
        <authorList>
            <person name="Khatri I."/>
            <person name="Kumar R."/>
            <person name="Vaidya B."/>
            <person name="Subramanian S."/>
            <person name="Pinnaka A."/>
        </authorList>
    </citation>
    <scope>NUCLEOTIDE SEQUENCE [LARGE SCALE GENOMIC DNA]</scope>
    <source>
        <strain evidence="5 6">AK21</strain>
    </source>
</reference>
<dbReference type="PANTHER" id="PTHR43537">
    <property type="entry name" value="TRANSCRIPTIONAL REGULATOR, GNTR FAMILY"/>
    <property type="match status" value="1"/>
</dbReference>
<keyword evidence="6" id="KW-1185">Reference proteome</keyword>
<evidence type="ECO:0000256" key="2">
    <source>
        <dbReference type="ARBA" id="ARBA00023125"/>
    </source>
</evidence>
<dbReference type="GO" id="GO:0003677">
    <property type="term" value="F:DNA binding"/>
    <property type="evidence" value="ECO:0007669"/>
    <property type="project" value="UniProtKB-KW"/>
</dbReference>
<keyword evidence="1" id="KW-0805">Transcription regulation</keyword>
<evidence type="ECO:0000313" key="6">
    <source>
        <dbReference type="Proteomes" id="UP000035057"/>
    </source>
</evidence>
<dbReference type="CDD" id="cd07377">
    <property type="entry name" value="WHTH_GntR"/>
    <property type="match status" value="1"/>
</dbReference>
<dbReference type="PATRIC" id="fig|1137280.3.peg.1389"/>
<dbReference type="InterPro" id="IPR036390">
    <property type="entry name" value="WH_DNA-bd_sf"/>
</dbReference>
<dbReference type="Pfam" id="PF00392">
    <property type="entry name" value="GntR"/>
    <property type="match status" value="1"/>
</dbReference>
<dbReference type="Pfam" id="PF07729">
    <property type="entry name" value="FCD"/>
    <property type="match status" value="1"/>
</dbReference>
<evidence type="ECO:0000256" key="3">
    <source>
        <dbReference type="ARBA" id="ARBA00023163"/>
    </source>
</evidence>
<dbReference type="InterPro" id="IPR000524">
    <property type="entry name" value="Tscrpt_reg_HTH_GntR"/>
</dbReference>
<dbReference type="InterPro" id="IPR036388">
    <property type="entry name" value="WH-like_DNA-bd_sf"/>
</dbReference>
<proteinExistence type="predicted"/>
<dbReference type="PANTHER" id="PTHR43537:SF24">
    <property type="entry name" value="GLUCONATE OPERON TRANSCRIPTIONAL REPRESSOR"/>
    <property type="match status" value="1"/>
</dbReference>
<dbReference type="STRING" id="1137280.D777_01577"/>
<keyword evidence="3" id="KW-0804">Transcription</keyword>
<dbReference type="Gene3D" id="1.10.10.10">
    <property type="entry name" value="Winged helix-like DNA-binding domain superfamily/Winged helix DNA-binding domain"/>
    <property type="match status" value="1"/>
</dbReference>
<dbReference type="GO" id="GO:0003700">
    <property type="term" value="F:DNA-binding transcription factor activity"/>
    <property type="evidence" value="ECO:0007669"/>
    <property type="project" value="InterPro"/>
</dbReference>
<name>A0A072N312_9GAMM</name>
<keyword evidence="2" id="KW-0238">DNA-binding</keyword>
<evidence type="ECO:0000313" key="5">
    <source>
        <dbReference type="EMBL" id="KEF31891.1"/>
    </source>
</evidence>
<organism evidence="5 6">
    <name type="scientific">Marinobacter nitratireducens</name>
    <dbReference type="NCBI Taxonomy" id="1137280"/>
    <lineage>
        <taxon>Bacteria</taxon>
        <taxon>Pseudomonadati</taxon>
        <taxon>Pseudomonadota</taxon>
        <taxon>Gammaproteobacteria</taxon>
        <taxon>Pseudomonadales</taxon>
        <taxon>Marinobacteraceae</taxon>
        <taxon>Marinobacter</taxon>
    </lineage>
</organism>
<dbReference type="Gene3D" id="1.20.120.530">
    <property type="entry name" value="GntR ligand-binding domain-like"/>
    <property type="match status" value="1"/>
</dbReference>
<dbReference type="SMART" id="SM00345">
    <property type="entry name" value="HTH_GNTR"/>
    <property type="match status" value="1"/>
</dbReference>
<dbReference type="SMART" id="SM00895">
    <property type="entry name" value="FCD"/>
    <property type="match status" value="1"/>
</dbReference>
<feature type="domain" description="HTH gntR-type" evidence="4">
    <location>
        <begin position="35"/>
        <end position="102"/>
    </location>
</feature>
<gene>
    <name evidence="5" type="ORF">D777_01577</name>
</gene>
<dbReference type="InterPro" id="IPR008920">
    <property type="entry name" value="TF_FadR/GntR_C"/>
</dbReference>
<evidence type="ECO:0000256" key="1">
    <source>
        <dbReference type="ARBA" id="ARBA00023015"/>
    </source>
</evidence>
<dbReference type="SUPFAM" id="SSF46785">
    <property type="entry name" value="Winged helix' DNA-binding domain"/>
    <property type="match status" value="1"/>
</dbReference>